<comment type="caution">
    <text evidence="2">The sequence shown here is derived from an EMBL/GenBank/DDBJ whole genome shotgun (WGS) entry which is preliminary data.</text>
</comment>
<dbReference type="GO" id="GO:0008168">
    <property type="term" value="F:methyltransferase activity"/>
    <property type="evidence" value="ECO:0007669"/>
    <property type="project" value="InterPro"/>
</dbReference>
<proteinExistence type="predicted"/>
<feature type="domain" description="Alkylated DNA repair protein AlkB homologue 8 N-terminal" evidence="1">
    <location>
        <begin position="6"/>
        <end position="47"/>
    </location>
</feature>
<reference evidence="2" key="1">
    <citation type="submission" date="2023-06" db="EMBL/GenBank/DDBJ databases">
        <title>Male Hemibagrus guttatus genome.</title>
        <authorList>
            <person name="Bian C."/>
        </authorList>
    </citation>
    <scope>NUCLEOTIDE SEQUENCE</scope>
    <source>
        <strain evidence="2">Male_cb2023</strain>
        <tissue evidence="2">Muscle</tissue>
    </source>
</reference>
<sequence length="72" mass="8615">MQHLSWFCHINTLVKKAWQCLYHLRRLKDFKLPSKVLKMFYTCTIESILTGSITAWFGNSTKQDRRVLQRVV</sequence>
<dbReference type="AlphaFoldDB" id="A0AAE0Q7G4"/>
<dbReference type="InterPro" id="IPR015095">
    <property type="entry name" value="AlkB_hom8_N"/>
</dbReference>
<name>A0AAE0Q7G4_9TELE</name>
<evidence type="ECO:0000259" key="1">
    <source>
        <dbReference type="Pfam" id="PF09004"/>
    </source>
</evidence>
<dbReference type="GO" id="GO:0016706">
    <property type="term" value="F:2-oxoglutarate-dependent dioxygenase activity"/>
    <property type="evidence" value="ECO:0007669"/>
    <property type="project" value="InterPro"/>
</dbReference>
<organism evidence="2 3">
    <name type="scientific">Hemibagrus guttatus</name>
    <dbReference type="NCBI Taxonomy" id="175788"/>
    <lineage>
        <taxon>Eukaryota</taxon>
        <taxon>Metazoa</taxon>
        <taxon>Chordata</taxon>
        <taxon>Craniata</taxon>
        <taxon>Vertebrata</taxon>
        <taxon>Euteleostomi</taxon>
        <taxon>Actinopterygii</taxon>
        <taxon>Neopterygii</taxon>
        <taxon>Teleostei</taxon>
        <taxon>Ostariophysi</taxon>
        <taxon>Siluriformes</taxon>
        <taxon>Bagridae</taxon>
        <taxon>Hemibagrus</taxon>
    </lineage>
</organism>
<keyword evidence="3" id="KW-1185">Reference proteome</keyword>
<accession>A0AAE0Q7G4</accession>
<evidence type="ECO:0000313" key="2">
    <source>
        <dbReference type="EMBL" id="KAK3515149.1"/>
    </source>
</evidence>
<gene>
    <name evidence="2" type="ORF">QTP70_007463</name>
</gene>
<evidence type="ECO:0000313" key="3">
    <source>
        <dbReference type="Proteomes" id="UP001274896"/>
    </source>
</evidence>
<dbReference type="Proteomes" id="UP001274896">
    <property type="component" value="Unassembled WGS sequence"/>
</dbReference>
<dbReference type="Pfam" id="PF09004">
    <property type="entry name" value="ALKBH8_N"/>
    <property type="match status" value="1"/>
</dbReference>
<dbReference type="EMBL" id="JAUCMX010000020">
    <property type="protein sequence ID" value="KAK3515149.1"/>
    <property type="molecule type" value="Genomic_DNA"/>
</dbReference>
<protein>
    <recommendedName>
        <fullName evidence="1">Alkylated DNA repair protein AlkB homologue 8 N-terminal domain-containing protein</fullName>
    </recommendedName>
</protein>